<name>M1QCA0_METMZ</name>
<dbReference type="Proteomes" id="UP000011718">
    <property type="component" value="Chromosome"/>
</dbReference>
<organism evidence="1 2">
    <name type="scientific">Methanosarcina mazei Tuc01</name>
    <dbReference type="NCBI Taxonomy" id="1236903"/>
    <lineage>
        <taxon>Archaea</taxon>
        <taxon>Methanobacteriati</taxon>
        <taxon>Methanobacteriota</taxon>
        <taxon>Stenosarchaea group</taxon>
        <taxon>Methanomicrobia</taxon>
        <taxon>Methanosarcinales</taxon>
        <taxon>Methanosarcinaceae</taxon>
        <taxon>Methanosarcina</taxon>
    </lineage>
</organism>
<dbReference type="BioCyc" id="MMAZ1236903:G139K-2452-MONOMER"/>
<proteinExistence type="predicted"/>
<dbReference type="AlphaFoldDB" id="M1QCA0"/>
<dbReference type="KEGG" id="mmaz:MmTuc01_2566"/>
<evidence type="ECO:0000313" key="2">
    <source>
        <dbReference type="Proteomes" id="UP000011718"/>
    </source>
</evidence>
<sequence length="37" mass="4511">MDFLTLRESQRKVNPGFSYILISRKRRKQHFKKEIGC</sequence>
<dbReference type="HOGENOM" id="CLU_3338470_0_0_2"/>
<evidence type="ECO:0000313" key="1">
    <source>
        <dbReference type="EMBL" id="AGF97868.1"/>
    </source>
</evidence>
<gene>
    <name evidence="1" type="ORF">MmTuc01_2566</name>
</gene>
<dbReference type="EMBL" id="CP004144">
    <property type="protein sequence ID" value="AGF97868.1"/>
    <property type="molecule type" value="Genomic_DNA"/>
</dbReference>
<protein>
    <submittedName>
        <fullName evidence="1">Uncharacterized protein</fullName>
    </submittedName>
</protein>
<accession>M1QCA0</accession>
<reference evidence="1 2" key="1">
    <citation type="journal article" date="2013" name="Genome Announc.">
        <title>Complete Genome of a Methanosarcina mazei Strain Isolated from Sediment Samples from an Amazonian Flooded Area.</title>
        <authorList>
            <person name="Assis das Gracas D."/>
            <person name="Thiago Juca Ramos R."/>
            <person name="Vieira Araujo A.C."/>
            <person name="Zahlouth R."/>
            <person name="Ribeiro Carneiro A."/>
            <person name="Souza Lopes T."/>
            <person name="Azevedo Barauna R."/>
            <person name="Azevedo V."/>
            <person name="Cruz Schneider M.P."/>
            <person name="Pellizari V.H."/>
            <person name="Silva A."/>
        </authorList>
    </citation>
    <scope>NUCLEOTIDE SEQUENCE [LARGE SCALE GENOMIC DNA]</scope>
    <source>
        <strain evidence="1 2">Tuc01</strain>
    </source>
</reference>